<name>A0A1R3GH93_9ROSI</name>
<dbReference type="OrthoDB" id="1606438at2759"/>
<evidence type="ECO:0000313" key="3">
    <source>
        <dbReference type="Proteomes" id="UP000187203"/>
    </source>
</evidence>
<dbReference type="InterPro" id="IPR036388">
    <property type="entry name" value="WH-like_DNA-bd_sf"/>
</dbReference>
<dbReference type="EMBL" id="AWUE01022547">
    <property type="protein sequence ID" value="OMO57427.1"/>
    <property type="molecule type" value="Genomic_DNA"/>
</dbReference>
<proteinExistence type="predicted"/>
<dbReference type="Proteomes" id="UP000187203">
    <property type="component" value="Unassembled WGS sequence"/>
</dbReference>
<evidence type="ECO:0000259" key="1">
    <source>
        <dbReference type="Pfam" id="PF08100"/>
    </source>
</evidence>
<dbReference type="STRING" id="93759.A0A1R3GH93"/>
<dbReference type="InterPro" id="IPR036390">
    <property type="entry name" value="WH_DNA-bd_sf"/>
</dbReference>
<dbReference type="InterPro" id="IPR012967">
    <property type="entry name" value="COMT_dimerisation"/>
</dbReference>
<dbReference type="GO" id="GO:0008168">
    <property type="term" value="F:methyltransferase activity"/>
    <property type="evidence" value="ECO:0007669"/>
    <property type="project" value="InterPro"/>
</dbReference>
<comment type="caution">
    <text evidence="2">The sequence shown here is derived from an EMBL/GenBank/DDBJ whole genome shotgun (WGS) entry which is preliminary data.</text>
</comment>
<dbReference type="GO" id="GO:0046983">
    <property type="term" value="F:protein dimerization activity"/>
    <property type="evidence" value="ECO:0007669"/>
    <property type="project" value="InterPro"/>
</dbReference>
<dbReference type="InterPro" id="IPR016461">
    <property type="entry name" value="COMT-like"/>
</dbReference>
<feature type="domain" description="O-methyltransferase dimerisation" evidence="1">
    <location>
        <begin position="17"/>
        <end position="86"/>
    </location>
</feature>
<dbReference type="Pfam" id="PF08100">
    <property type="entry name" value="Dimerisation"/>
    <property type="match status" value="1"/>
</dbReference>
<protein>
    <recommendedName>
        <fullName evidence="1">O-methyltransferase dimerisation domain-containing protein</fullName>
    </recommendedName>
</protein>
<dbReference type="PROSITE" id="PS51683">
    <property type="entry name" value="SAM_OMT_II"/>
    <property type="match status" value="1"/>
</dbReference>
<dbReference type="Gene3D" id="1.10.10.10">
    <property type="entry name" value="Winged helix-like DNA-binding domain superfamily/Winged helix DNA-binding domain"/>
    <property type="match status" value="1"/>
</dbReference>
<sequence length="119" mass="13423">MESKEADATLQGQATIWQFMFSFADSMALKCAVEIHIADIINSHDGPISLPQIASCIHGSASPDHITYLARIMRLLVRRKLFTVHPTIPRMAEERPFMALPTHQNGSYMARTKAWHPSY</sequence>
<keyword evidence="3" id="KW-1185">Reference proteome</keyword>
<gene>
    <name evidence="2" type="ORF">COLO4_35393</name>
</gene>
<accession>A0A1R3GH93</accession>
<dbReference type="AlphaFoldDB" id="A0A1R3GH93"/>
<evidence type="ECO:0000313" key="2">
    <source>
        <dbReference type="EMBL" id="OMO57427.1"/>
    </source>
</evidence>
<organism evidence="2 3">
    <name type="scientific">Corchorus olitorius</name>
    <dbReference type="NCBI Taxonomy" id="93759"/>
    <lineage>
        <taxon>Eukaryota</taxon>
        <taxon>Viridiplantae</taxon>
        <taxon>Streptophyta</taxon>
        <taxon>Embryophyta</taxon>
        <taxon>Tracheophyta</taxon>
        <taxon>Spermatophyta</taxon>
        <taxon>Magnoliopsida</taxon>
        <taxon>eudicotyledons</taxon>
        <taxon>Gunneridae</taxon>
        <taxon>Pentapetalae</taxon>
        <taxon>rosids</taxon>
        <taxon>malvids</taxon>
        <taxon>Malvales</taxon>
        <taxon>Malvaceae</taxon>
        <taxon>Grewioideae</taxon>
        <taxon>Apeibeae</taxon>
        <taxon>Corchorus</taxon>
    </lineage>
</organism>
<dbReference type="SUPFAM" id="SSF46785">
    <property type="entry name" value="Winged helix' DNA-binding domain"/>
    <property type="match status" value="1"/>
</dbReference>
<reference evidence="3" key="1">
    <citation type="submission" date="2013-09" db="EMBL/GenBank/DDBJ databases">
        <title>Corchorus olitorius genome sequencing.</title>
        <authorList>
            <person name="Alam M."/>
            <person name="Haque M.S."/>
            <person name="Islam M.S."/>
            <person name="Emdad E.M."/>
            <person name="Islam M.M."/>
            <person name="Ahmed B."/>
            <person name="Halim A."/>
            <person name="Hossen Q.M.M."/>
            <person name="Hossain M.Z."/>
            <person name="Ahmed R."/>
            <person name="Khan M.M."/>
            <person name="Islam R."/>
            <person name="Rashid M.M."/>
            <person name="Khan S.A."/>
            <person name="Rahman M.S."/>
            <person name="Alam M."/>
            <person name="Yahiya A.S."/>
            <person name="Khan M.S."/>
            <person name="Azam M.S."/>
            <person name="Haque T."/>
            <person name="Lashkar M.Z.H."/>
            <person name="Akhand A.I."/>
            <person name="Morshed G."/>
            <person name="Roy S."/>
            <person name="Uddin K.S."/>
            <person name="Rabeya T."/>
            <person name="Hossain A.S."/>
            <person name="Chowdhury A."/>
            <person name="Snigdha A.R."/>
            <person name="Mortoza M.S."/>
            <person name="Matin S.A."/>
            <person name="Hoque S.M.E."/>
            <person name="Islam M.K."/>
            <person name="Roy D.K."/>
            <person name="Haider R."/>
            <person name="Moosa M.M."/>
            <person name="Elias S.M."/>
            <person name="Hasan A.M."/>
            <person name="Jahan S."/>
            <person name="Shafiuddin M."/>
            <person name="Mahmood N."/>
            <person name="Shommy N.S."/>
        </authorList>
    </citation>
    <scope>NUCLEOTIDE SEQUENCE [LARGE SCALE GENOMIC DNA]</scope>
    <source>
        <strain evidence="3">cv. O-4</strain>
    </source>
</reference>